<name>A0ABS5C144_9BACT</name>
<dbReference type="RefSeq" id="WP_210660302.1">
    <property type="nucleotide sequence ID" value="NZ_JAGKQQ010000001.1"/>
</dbReference>
<dbReference type="Proteomes" id="UP000676565">
    <property type="component" value="Unassembled WGS sequence"/>
</dbReference>
<keyword evidence="3" id="KW-1185">Reference proteome</keyword>
<feature type="transmembrane region" description="Helical" evidence="1">
    <location>
        <begin position="64"/>
        <end position="82"/>
    </location>
</feature>
<keyword evidence="1" id="KW-0812">Transmembrane</keyword>
<sequence>MERTDYFDQFIVLAAVGFGLLLVGGVNLALGARGGRRLVLRASADLAIVAMVAAAVDSLTRSELAVRAAALFGGVLLALALFSSERLHRYLVTLVALLFRPAARWGLLSVCGLALVLGSVIAFEHTEDELIEQQTLDLEITLGRQPNAPTDRARAATDRGTRVVLKEPVSPRDASLLSGPEEKMLRDFKLAGQVIRNGTATDTSNCHGWVFTGGLFLLSPEDVEIILKENGYTETTDPRPGDVAIYRQNGAISHTAIVRYTSEGQPVMVEGKWGTLGVFLHGADKSCYGTDYTFYRSARQGHVLAGLSGTNSNPVNSNSASVIPAASSD</sequence>
<keyword evidence="1" id="KW-1133">Transmembrane helix</keyword>
<evidence type="ECO:0000256" key="1">
    <source>
        <dbReference type="SAM" id="Phobius"/>
    </source>
</evidence>
<reference evidence="2 3" key="1">
    <citation type="submission" date="2021-04" db="EMBL/GenBank/DDBJ databases">
        <authorList>
            <person name="Ivanova A."/>
        </authorList>
    </citation>
    <scope>NUCLEOTIDE SEQUENCE [LARGE SCALE GENOMIC DNA]</scope>
    <source>
        <strain evidence="2 3">G18</strain>
    </source>
</reference>
<feature type="transmembrane region" description="Helical" evidence="1">
    <location>
        <begin position="6"/>
        <end position="26"/>
    </location>
</feature>
<protein>
    <submittedName>
        <fullName evidence="2">CHAP domain-containing protein</fullName>
    </submittedName>
</protein>
<feature type="transmembrane region" description="Helical" evidence="1">
    <location>
        <begin position="102"/>
        <end position="123"/>
    </location>
</feature>
<dbReference type="EMBL" id="JAGKQQ010000001">
    <property type="protein sequence ID" value="MBP3959595.1"/>
    <property type="molecule type" value="Genomic_DNA"/>
</dbReference>
<comment type="caution">
    <text evidence="2">The sequence shown here is derived from an EMBL/GenBank/DDBJ whole genome shotgun (WGS) entry which is preliminary data.</text>
</comment>
<feature type="transmembrane region" description="Helical" evidence="1">
    <location>
        <begin position="38"/>
        <end position="58"/>
    </location>
</feature>
<accession>A0ABS5C144</accession>
<proteinExistence type="predicted"/>
<organism evidence="2 3">
    <name type="scientific">Gemmata palustris</name>
    <dbReference type="NCBI Taxonomy" id="2822762"/>
    <lineage>
        <taxon>Bacteria</taxon>
        <taxon>Pseudomonadati</taxon>
        <taxon>Planctomycetota</taxon>
        <taxon>Planctomycetia</taxon>
        <taxon>Gemmatales</taxon>
        <taxon>Gemmataceae</taxon>
        <taxon>Gemmata</taxon>
    </lineage>
</organism>
<evidence type="ECO:0000313" key="3">
    <source>
        <dbReference type="Proteomes" id="UP000676565"/>
    </source>
</evidence>
<keyword evidence="1" id="KW-0472">Membrane</keyword>
<gene>
    <name evidence="2" type="ORF">J8F10_30490</name>
</gene>
<evidence type="ECO:0000313" key="2">
    <source>
        <dbReference type="EMBL" id="MBP3959595.1"/>
    </source>
</evidence>